<name>A0A068NL60_FIMGI</name>
<evidence type="ECO:0000313" key="2">
    <source>
        <dbReference type="EMBL" id="AIE84211.1"/>
    </source>
</evidence>
<protein>
    <submittedName>
        <fullName evidence="2">Alpha-glucosidase</fullName>
    </submittedName>
</protein>
<dbReference type="OrthoDB" id="9792407at2"/>
<keyword evidence="3" id="KW-1185">Reference proteome</keyword>
<dbReference type="eggNOG" id="ENOG502ZHRS">
    <property type="taxonomic scope" value="Bacteria"/>
</dbReference>
<feature type="signal peptide" evidence="1">
    <location>
        <begin position="1"/>
        <end position="16"/>
    </location>
</feature>
<keyword evidence="1" id="KW-0732">Signal</keyword>
<dbReference type="Gene3D" id="3.40.390.10">
    <property type="entry name" value="Collagenase (Catalytic Domain)"/>
    <property type="match status" value="1"/>
</dbReference>
<dbReference type="GO" id="GO:0008237">
    <property type="term" value="F:metallopeptidase activity"/>
    <property type="evidence" value="ECO:0007669"/>
    <property type="project" value="InterPro"/>
</dbReference>
<proteinExistence type="predicted"/>
<dbReference type="AlphaFoldDB" id="A0A068NL60"/>
<dbReference type="HOGENOM" id="CLU_075561_0_0_0"/>
<dbReference type="EMBL" id="CP007139">
    <property type="protein sequence ID" value="AIE84211.1"/>
    <property type="molecule type" value="Genomic_DNA"/>
</dbReference>
<dbReference type="SUPFAM" id="SSF55486">
    <property type="entry name" value="Metalloproteases ('zincins'), catalytic domain"/>
    <property type="match status" value="1"/>
</dbReference>
<dbReference type="STRING" id="661478.OP10G_0843"/>
<dbReference type="InterPro" id="IPR024079">
    <property type="entry name" value="MetalloPept_cat_dom_sf"/>
</dbReference>
<dbReference type="Proteomes" id="UP000027982">
    <property type="component" value="Chromosome"/>
</dbReference>
<sequence>MIGVVALVALSQTVSAPPAAMHADPFYAKCVFTRGLPIMASKNVSDAALVQAAGLAAHMLQGVRADAIVAMHENHIRIAIIGAHEQTTDIPEYRDLNTRFPGTDWNKRTRGVGATSEIPVISGAEENLLALPGDRYKGECIFIHEFGHTIADMGVASVDKSFLPSLRKAYRQAVAEGLWKKTYASSNESEYWAEGVQDYFDCNAHVTPPNGIHNEIWTRRQLAAYDPRLYTLLRRVFGEYPWRWSPPTSS</sequence>
<dbReference type="KEGG" id="fgi:OP10G_0843"/>
<reference evidence="2 3" key="1">
    <citation type="journal article" date="2014" name="PLoS ONE">
        <title>The first complete genome sequence of the class fimbriimonadia in the phylum armatimonadetes.</title>
        <authorList>
            <person name="Hu Z.Y."/>
            <person name="Wang Y.Z."/>
            <person name="Im W.T."/>
            <person name="Wang S.Y."/>
            <person name="Zhao G.P."/>
            <person name="Zheng H.J."/>
            <person name="Quan Z.X."/>
        </authorList>
    </citation>
    <scope>NUCLEOTIDE SEQUENCE [LARGE SCALE GENOMIC DNA]</scope>
    <source>
        <strain evidence="2">Gsoil 348</strain>
    </source>
</reference>
<evidence type="ECO:0000313" key="3">
    <source>
        <dbReference type="Proteomes" id="UP000027982"/>
    </source>
</evidence>
<dbReference type="RefSeq" id="WP_025227145.1">
    <property type="nucleotide sequence ID" value="NZ_CP007139.1"/>
</dbReference>
<feature type="chain" id="PRO_5001651777" evidence="1">
    <location>
        <begin position="17"/>
        <end position="250"/>
    </location>
</feature>
<gene>
    <name evidence="2" type="ORF">OP10G_0843</name>
</gene>
<accession>A0A068NL60</accession>
<evidence type="ECO:0000256" key="1">
    <source>
        <dbReference type="SAM" id="SignalP"/>
    </source>
</evidence>
<organism evidence="2 3">
    <name type="scientific">Fimbriimonas ginsengisoli Gsoil 348</name>
    <dbReference type="NCBI Taxonomy" id="661478"/>
    <lineage>
        <taxon>Bacteria</taxon>
        <taxon>Bacillati</taxon>
        <taxon>Armatimonadota</taxon>
        <taxon>Fimbriimonadia</taxon>
        <taxon>Fimbriimonadales</taxon>
        <taxon>Fimbriimonadaceae</taxon>
        <taxon>Fimbriimonas</taxon>
    </lineage>
</organism>